<evidence type="ECO:0000313" key="4">
    <source>
        <dbReference type="Proteomes" id="UP000000271"/>
    </source>
</evidence>
<feature type="coiled-coil region" evidence="2">
    <location>
        <begin position="53"/>
        <end position="87"/>
    </location>
</feature>
<gene>
    <name evidence="3" type="ordered locus">Bsel_1657</name>
</gene>
<dbReference type="Pfam" id="PF05949">
    <property type="entry name" value="DUF881"/>
    <property type="match status" value="1"/>
</dbReference>
<dbReference type="Proteomes" id="UP000000271">
    <property type="component" value="Chromosome"/>
</dbReference>
<dbReference type="InterPro" id="IPR010273">
    <property type="entry name" value="DUF881"/>
</dbReference>
<comment type="similarity">
    <text evidence="1">Belongs to the UPF0749 family.</text>
</comment>
<accession>D6XTN0</accession>
<dbReference type="AlphaFoldDB" id="D6XTN0"/>
<organism evidence="3 4">
    <name type="scientific">Bacillus selenitireducens (strain ATCC 700615 / DSM 15326 / MLS10)</name>
    <dbReference type="NCBI Taxonomy" id="439292"/>
    <lineage>
        <taxon>Bacteria</taxon>
        <taxon>Bacillati</taxon>
        <taxon>Bacillota</taxon>
        <taxon>Bacilli</taxon>
        <taxon>Bacillales</taxon>
        <taxon>Bacillaceae</taxon>
        <taxon>Salisediminibacterium</taxon>
    </lineage>
</organism>
<dbReference type="Gene3D" id="3.30.70.1880">
    <property type="entry name" value="Protein of unknown function DUF881"/>
    <property type="match status" value="1"/>
</dbReference>
<dbReference type="STRING" id="439292.Bsel_1657"/>
<evidence type="ECO:0000313" key="3">
    <source>
        <dbReference type="EMBL" id="ADH99166.1"/>
    </source>
</evidence>
<keyword evidence="4" id="KW-1185">Reference proteome</keyword>
<name>D6XTN0_BACIE</name>
<dbReference type="EMBL" id="CP001791">
    <property type="protein sequence ID" value="ADH99166.1"/>
    <property type="molecule type" value="Genomic_DNA"/>
</dbReference>
<dbReference type="KEGG" id="bse:Bsel_1657"/>
<protein>
    <recommendedName>
        <fullName evidence="5">Division initiation protein</fullName>
    </recommendedName>
</protein>
<dbReference type="HOGENOM" id="CLU_040273_4_0_9"/>
<dbReference type="RefSeq" id="WP_013172590.1">
    <property type="nucleotide sequence ID" value="NC_014219.1"/>
</dbReference>
<dbReference type="PANTHER" id="PTHR37313:SF2">
    <property type="entry name" value="UPF0749 PROTEIN YLXX"/>
    <property type="match status" value="1"/>
</dbReference>
<evidence type="ECO:0008006" key="5">
    <source>
        <dbReference type="Google" id="ProtNLM"/>
    </source>
</evidence>
<sequence length="236" mass="26206">MKLKSKHIILTFVLFVTGLLLSVSFQLVQDGVFSQETINEADLSLEEGLQREILEEQEANLILQDELSEIQAEISAVEEELGDQEITLFNVIEDVDRLRMFNGTVPVKGPGLTVTLTDADFIPGEDNPNHYIVHEYHIQKVVDELLVAGAEAVSVNGQRLSHDSYIQCVGPVIEVDGHVSFAPFEISVIGDSETLLESLKLPGGVMDSLLDDQIQVRTQMESEITIRPRYEQGETS</sequence>
<evidence type="ECO:0000256" key="1">
    <source>
        <dbReference type="ARBA" id="ARBA00009108"/>
    </source>
</evidence>
<proteinExistence type="inferred from homology"/>
<reference evidence="3" key="1">
    <citation type="submission" date="2009-10" db="EMBL/GenBank/DDBJ databases">
        <title>Complete sequence of Bacillus selenitireducens MLS10.</title>
        <authorList>
            <consortium name="US DOE Joint Genome Institute"/>
            <person name="Lucas S."/>
            <person name="Copeland A."/>
            <person name="Lapidus A."/>
            <person name="Glavina del Rio T."/>
            <person name="Dalin E."/>
            <person name="Tice H."/>
            <person name="Bruce D."/>
            <person name="Goodwin L."/>
            <person name="Pitluck S."/>
            <person name="Sims D."/>
            <person name="Brettin T."/>
            <person name="Detter J.C."/>
            <person name="Han C."/>
            <person name="Larimer F."/>
            <person name="Land M."/>
            <person name="Hauser L."/>
            <person name="Kyrpides N."/>
            <person name="Ovchinnikova G."/>
            <person name="Stolz J."/>
        </authorList>
    </citation>
    <scope>NUCLEOTIDE SEQUENCE [LARGE SCALE GENOMIC DNA]</scope>
    <source>
        <strain evidence="3">MLS10</strain>
    </source>
</reference>
<evidence type="ECO:0000256" key="2">
    <source>
        <dbReference type="SAM" id="Coils"/>
    </source>
</evidence>
<dbReference type="eggNOG" id="COG3879">
    <property type="taxonomic scope" value="Bacteria"/>
</dbReference>
<dbReference type="PANTHER" id="PTHR37313">
    <property type="entry name" value="UPF0749 PROTEIN RV1825"/>
    <property type="match status" value="1"/>
</dbReference>
<keyword evidence="2" id="KW-0175">Coiled coil</keyword>